<evidence type="ECO:0000313" key="3">
    <source>
        <dbReference type="Proteomes" id="UP000295252"/>
    </source>
</evidence>
<feature type="transmembrane region" description="Helical" evidence="1">
    <location>
        <begin position="183"/>
        <end position="199"/>
    </location>
</feature>
<proteinExistence type="predicted"/>
<keyword evidence="3" id="KW-1185">Reference proteome</keyword>
<dbReference type="AlphaFoldDB" id="A0A068V6K2"/>
<feature type="transmembrane region" description="Helical" evidence="1">
    <location>
        <begin position="134"/>
        <end position="151"/>
    </location>
</feature>
<evidence type="ECO:0000313" key="2">
    <source>
        <dbReference type="EMBL" id="CDP15533.1"/>
    </source>
</evidence>
<name>A0A068V6K2_COFCA</name>
<dbReference type="EMBL" id="HG739184">
    <property type="protein sequence ID" value="CDP15533.1"/>
    <property type="molecule type" value="Genomic_DNA"/>
</dbReference>
<keyword evidence="1" id="KW-0472">Membrane</keyword>
<keyword evidence="1" id="KW-0812">Transmembrane</keyword>
<protein>
    <submittedName>
        <fullName evidence="2">Uncharacterized protein</fullName>
    </submittedName>
</protein>
<dbReference type="Gramene" id="CDP15533">
    <property type="protein sequence ID" value="CDP15533"/>
    <property type="gene ID" value="GSCOC_T00015401001"/>
</dbReference>
<dbReference type="OrthoDB" id="1738566at2759"/>
<dbReference type="PhylomeDB" id="A0A068V6K2"/>
<reference evidence="3" key="1">
    <citation type="journal article" date="2014" name="Science">
        <title>The coffee genome provides insight into the convergent evolution of caffeine biosynthesis.</title>
        <authorList>
            <person name="Denoeud F."/>
            <person name="Carretero-Paulet L."/>
            <person name="Dereeper A."/>
            <person name="Droc G."/>
            <person name="Guyot R."/>
            <person name="Pietrella M."/>
            <person name="Zheng C."/>
            <person name="Alberti A."/>
            <person name="Anthony F."/>
            <person name="Aprea G."/>
            <person name="Aury J.M."/>
            <person name="Bento P."/>
            <person name="Bernard M."/>
            <person name="Bocs S."/>
            <person name="Campa C."/>
            <person name="Cenci A."/>
            <person name="Combes M.C."/>
            <person name="Crouzillat D."/>
            <person name="Da Silva C."/>
            <person name="Daddiego L."/>
            <person name="De Bellis F."/>
            <person name="Dussert S."/>
            <person name="Garsmeur O."/>
            <person name="Gayraud T."/>
            <person name="Guignon V."/>
            <person name="Jahn K."/>
            <person name="Jamilloux V."/>
            <person name="Joet T."/>
            <person name="Labadie K."/>
            <person name="Lan T."/>
            <person name="Leclercq J."/>
            <person name="Lepelley M."/>
            <person name="Leroy T."/>
            <person name="Li L.T."/>
            <person name="Librado P."/>
            <person name="Lopez L."/>
            <person name="Munoz A."/>
            <person name="Noel B."/>
            <person name="Pallavicini A."/>
            <person name="Perrotta G."/>
            <person name="Poncet V."/>
            <person name="Pot D."/>
            <person name="Priyono X."/>
            <person name="Rigoreau M."/>
            <person name="Rouard M."/>
            <person name="Rozas J."/>
            <person name="Tranchant-Dubreuil C."/>
            <person name="VanBuren R."/>
            <person name="Zhang Q."/>
            <person name="Andrade A.C."/>
            <person name="Argout X."/>
            <person name="Bertrand B."/>
            <person name="de Kochko A."/>
            <person name="Graziosi G."/>
            <person name="Henry R.J."/>
            <person name="Jayarama X."/>
            <person name="Ming R."/>
            <person name="Nagai C."/>
            <person name="Rounsley S."/>
            <person name="Sankoff D."/>
            <person name="Giuliano G."/>
            <person name="Albert V.A."/>
            <person name="Wincker P."/>
            <person name="Lashermes P."/>
        </authorList>
    </citation>
    <scope>NUCLEOTIDE SEQUENCE [LARGE SCALE GENOMIC DNA]</scope>
    <source>
        <strain evidence="3">cv. DH200-94</strain>
    </source>
</reference>
<gene>
    <name evidence="2" type="ORF">GSCOC_T00015401001</name>
</gene>
<evidence type="ECO:0000256" key="1">
    <source>
        <dbReference type="SAM" id="Phobius"/>
    </source>
</evidence>
<sequence>MENFLPQSLGSTNPCSIFVPGCHFSLYQYKLVSHSPCHCRSFSQETLIQKSIICARNKKRQHLSARSRKLVIESAYQIASRLKILPEPLDYLIREFGIGGANGGGGFRAFWKGSGWGGFDGWGRGGGRRKKRSLEFLAILVISGIGFWLVLGKQLDADLFLGFLGLVLFGLSVDGWRNGIKDWALGFCCCAFLVGLVLRREDFPGGAKSFGTMILGKRRRKGRVF</sequence>
<dbReference type="InParanoid" id="A0A068V6K2"/>
<feature type="transmembrane region" description="Helical" evidence="1">
    <location>
        <begin position="157"/>
        <end position="176"/>
    </location>
</feature>
<keyword evidence="1" id="KW-1133">Transmembrane helix</keyword>
<dbReference type="OMA" id="VCVILWI"/>
<dbReference type="Proteomes" id="UP000295252">
    <property type="component" value="Chromosome IV"/>
</dbReference>
<accession>A0A068V6K2</accession>
<organism evidence="2 3">
    <name type="scientific">Coffea canephora</name>
    <name type="common">Robusta coffee</name>
    <dbReference type="NCBI Taxonomy" id="49390"/>
    <lineage>
        <taxon>Eukaryota</taxon>
        <taxon>Viridiplantae</taxon>
        <taxon>Streptophyta</taxon>
        <taxon>Embryophyta</taxon>
        <taxon>Tracheophyta</taxon>
        <taxon>Spermatophyta</taxon>
        <taxon>Magnoliopsida</taxon>
        <taxon>eudicotyledons</taxon>
        <taxon>Gunneridae</taxon>
        <taxon>Pentapetalae</taxon>
        <taxon>asterids</taxon>
        <taxon>lamiids</taxon>
        <taxon>Gentianales</taxon>
        <taxon>Rubiaceae</taxon>
        <taxon>Ixoroideae</taxon>
        <taxon>Gardenieae complex</taxon>
        <taxon>Bertiereae - Coffeeae clade</taxon>
        <taxon>Coffeeae</taxon>
        <taxon>Coffea</taxon>
    </lineage>
</organism>